<evidence type="ECO:0000256" key="5">
    <source>
        <dbReference type="PIRSR" id="PIRSR031924-51"/>
    </source>
</evidence>
<dbReference type="NCBIfam" id="NF042991">
    <property type="entry name" value="alk_phos_PafA"/>
    <property type="match status" value="1"/>
</dbReference>
<dbReference type="Pfam" id="PF01663">
    <property type="entry name" value="Phosphodiest"/>
    <property type="match status" value="1"/>
</dbReference>
<organism evidence="6 7">
    <name type="scientific">Schleiferia thermophila</name>
    <dbReference type="NCBI Taxonomy" id="884107"/>
    <lineage>
        <taxon>Bacteria</taxon>
        <taxon>Pseudomonadati</taxon>
        <taxon>Bacteroidota</taxon>
        <taxon>Flavobacteriia</taxon>
        <taxon>Flavobacteriales</taxon>
        <taxon>Schleiferiaceae</taxon>
        <taxon>Schleiferia</taxon>
    </lineage>
</organism>
<name>A0A369A9K9_9FLAO</name>
<dbReference type="Gene3D" id="3.30.1360.150">
    <property type="match status" value="1"/>
</dbReference>
<dbReference type="InterPro" id="IPR002591">
    <property type="entry name" value="Phosphodiest/P_Trfase"/>
</dbReference>
<accession>A0A369A9K9</accession>
<evidence type="ECO:0000256" key="4">
    <source>
        <dbReference type="PIRSR" id="PIRSR031924-50"/>
    </source>
</evidence>
<dbReference type="GO" id="GO:0004035">
    <property type="term" value="F:alkaline phosphatase activity"/>
    <property type="evidence" value="ECO:0007669"/>
    <property type="project" value="InterPro"/>
</dbReference>
<dbReference type="InterPro" id="IPR026263">
    <property type="entry name" value="Alkaline_phosphatase_prok"/>
</dbReference>
<dbReference type="InterPro" id="IPR017850">
    <property type="entry name" value="Alkaline_phosphatase_core_sf"/>
</dbReference>
<dbReference type="PANTHER" id="PTHR10151:SF120">
    <property type="entry name" value="BIS(5'-ADENOSYL)-TRIPHOSPHATASE"/>
    <property type="match status" value="1"/>
</dbReference>
<dbReference type="GO" id="GO:0046872">
    <property type="term" value="F:metal ion binding"/>
    <property type="evidence" value="ECO:0007669"/>
    <property type="project" value="UniProtKB-KW"/>
</dbReference>
<feature type="active site" description="Phosphothreonine intermediate" evidence="4">
    <location>
        <position position="129"/>
    </location>
</feature>
<sequence length="598" mass="67195">MSFDAFLSKQNIFYKADTFGHCPKRIDTSNFAESDLMQSLFSMKCKPFLLQFDNIVTMKIFSSLLVMCVFCASLLAQPKLVVGIVIDQMKYEYLERFEPLFSDKGGFRRFSDQGFNFRNAHYNYSPTYTGPGHASVYTGTTPMYHGVVGNEWYDRYKGKQVYCAEDPSVSTVGDNSKEGMMSCRNLIAGTITDELKLRSPESKVIGISVKDRGAIFPAGHAADAAYWLTDESGQFVTSTYYMQQLPKWVSEFNEKKLVDKFLSQNWTTLLPINEYACCADDDYSPHEGVFTGMAKAIFPYPLPSLRKKAGRKLIKGTPFGNSIVIDFAREAIQQERLGQRNQTDFLAISFSSPDYIGHMFGPRSVEIADTYARLDRELGEFFTFLDLTVGAGNYLVFLTSDHGVADIPAYLTDRRVPAGGFDYTLVSGLKKHLFDTFGDSLVENATNLNIYLNHQIIERERLDYSKVMASARQFLLKGEGVLQVFTADEIIQSHALAFESISLTSRGYFSKRSGDLLLVLMPGYIEGSSSRRGTTHGSIYTYDTHVPILFYGYNIRHGNTTRPVYVTDIAPTLSFLLNIPLPNAAVGRPLFELTEDSQ</sequence>
<comment type="caution">
    <text evidence="6">The sequence shown here is derived from an EMBL/GenBank/DDBJ whole genome shotgun (WGS) entry which is preliminary data.</text>
</comment>
<feature type="binding site" evidence="5">
    <location>
        <position position="150"/>
    </location>
    <ligand>
        <name>substrate</name>
    </ligand>
</feature>
<evidence type="ECO:0000256" key="1">
    <source>
        <dbReference type="ARBA" id="ARBA00022553"/>
    </source>
</evidence>
<feature type="binding site" evidence="5">
    <location>
        <begin position="210"/>
        <end position="212"/>
    </location>
    <ligand>
        <name>substrate</name>
    </ligand>
</feature>
<evidence type="ECO:0000256" key="3">
    <source>
        <dbReference type="ARBA" id="ARBA00022729"/>
    </source>
</evidence>
<dbReference type="AlphaFoldDB" id="A0A369A9K9"/>
<gene>
    <name evidence="6" type="ORF">DES35_101368</name>
</gene>
<reference evidence="6 7" key="1">
    <citation type="submission" date="2018-07" db="EMBL/GenBank/DDBJ databases">
        <title>Genomic Encyclopedia of Type Strains, Phase IV (KMG-IV): sequencing the most valuable type-strain genomes for metagenomic binning, comparative biology and taxonomic classification.</title>
        <authorList>
            <person name="Goeker M."/>
        </authorList>
    </citation>
    <scope>NUCLEOTIDE SEQUENCE [LARGE SCALE GENOMIC DNA]</scope>
    <source>
        <strain evidence="6 7">DSM 21410</strain>
    </source>
</reference>
<dbReference type="PANTHER" id="PTHR10151">
    <property type="entry name" value="ECTONUCLEOTIDE PYROPHOSPHATASE/PHOSPHODIESTERASE"/>
    <property type="match status" value="1"/>
</dbReference>
<dbReference type="Gene3D" id="3.40.720.10">
    <property type="entry name" value="Alkaline Phosphatase, subunit A"/>
    <property type="match status" value="1"/>
</dbReference>
<dbReference type="EMBL" id="QPJS01000001">
    <property type="protein sequence ID" value="RCX05088.1"/>
    <property type="molecule type" value="Genomic_DNA"/>
</dbReference>
<dbReference type="Proteomes" id="UP000253517">
    <property type="component" value="Unassembled WGS sequence"/>
</dbReference>
<protein>
    <submittedName>
        <fullName evidence="6">Type I phosphodiesterase/nucleotide pyrophosphatase</fullName>
    </submittedName>
</protein>
<keyword evidence="2" id="KW-0479">Metal-binding</keyword>
<keyword evidence="1 4" id="KW-0597">Phosphoprotein</keyword>
<dbReference type="SUPFAM" id="SSF53649">
    <property type="entry name" value="Alkaline phosphatase-like"/>
    <property type="match status" value="1"/>
</dbReference>
<evidence type="ECO:0000313" key="7">
    <source>
        <dbReference type="Proteomes" id="UP000253517"/>
    </source>
</evidence>
<keyword evidence="7" id="KW-1185">Reference proteome</keyword>
<evidence type="ECO:0000313" key="6">
    <source>
        <dbReference type="EMBL" id="RCX05088.1"/>
    </source>
</evidence>
<proteinExistence type="predicted"/>
<dbReference type="CDD" id="cd16016">
    <property type="entry name" value="AP-SPAP"/>
    <property type="match status" value="1"/>
</dbReference>
<keyword evidence="3" id="KW-0732">Signal</keyword>
<evidence type="ECO:0000256" key="2">
    <source>
        <dbReference type="ARBA" id="ARBA00022723"/>
    </source>
</evidence>
<dbReference type="PIRSF" id="PIRSF031924">
    <property type="entry name" value="Pi-irrepressible_AP"/>
    <property type="match status" value="1"/>
</dbReference>